<sequence length="369" mass="40980">MVVTGINRRHFLSFLATAPWLCQQALASSNSTEANLLASASKGADGRYFLNTLTADGQVSLEYPLSERAHQVINHPHQPWLIAIARRPGTSIDIVDYQTHQQVAHITTQPGYHLYGHAQISADGRHLLTTEHHPTQANGRIVIRELTPPFAIVESYSTQGIGPHEFRLSDDQQQLIIANGGIQTQGRTKVNLATMRPSLVYLSVSSGHLLEKAELPNIYHQCSIRHIDLSADGEVVIAMQYQGHLADDVPLVAHHRRGEAIRTLPLPEHIRSQLKQYCGSCCFDQSGRYAAVSAPRGNQVMFWDMREQQFLGTVRLKDACGLAATSVAGRFTISTGRGKAYRCSVRNGQLVTDVLSRSPFWWDNHLTRL</sequence>
<keyword evidence="1" id="KW-0732">Signal</keyword>
<accession>A0A5P1R7J0</accession>
<dbReference type="Gene3D" id="2.130.10.10">
    <property type="entry name" value="YVTN repeat-like/Quinoprotein amine dehydrogenase"/>
    <property type="match status" value="1"/>
</dbReference>
<keyword evidence="3" id="KW-1185">Reference proteome</keyword>
<evidence type="ECO:0000313" key="2">
    <source>
        <dbReference type="EMBL" id="QEQ95252.1"/>
    </source>
</evidence>
<feature type="signal peptide" evidence="1">
    <location>
        <begin position="1"/>
        <end position="27"/>
    </location>
</feature>
<dbReference type="AlphaFoldDB" id="A0A5P1R7J0"/>
<gene>
    <name evidence="2" type="ORF">F0U83_00215</name>
</gene>
<dbReference type="Pfam" id="PF07433">
    <property type="entry name" value="DUF1513"/>
    <property type="match status" value="1"/>
</dbReference>
<evidence type="ECO:0000313" key="3">
    <source>
        <dbReference type="Proteomes" id="UP000324760"/>
    </source>
</evidence>
<dbReference type="InterPro" id="IPR008311">
    <property type="entry name" value="UCP028101"/>
</dbReference>
<dbReference type="InterPro" id="IPR011044">
    <property type="entry name" value="Quino_amine_DH_bsu"/>
</dbReference>
<dbReference type="KEGG" id="ncu:F0U83_00215"/>
<dbReference type="Proteomes" id="UP000324760">
    <property type="component" value="Chromosome"/>
</dbReference>
<proteinExistence type="predicted"/>
<dbReference type="SUPFAM" id="SSF50969">
    <property type="entry name" value="YVTN repeat-like/Quinoprotein amine dehydrogenase"/>
    <property type="match status" value="1"/>
</dbReference>
<reference evidence="2 3" key="1">
    <citation type="journal article" date="2019" name="Biochem. Eng. J.">
        <title>Metabolic engineering of the marine bacteria Neptunomonas concharum for the production of acetoin and meso-2,3-butanediol from acetate.</title>
        <authorList>
            <person name="Li W."/>
            <person name="Pu N."/>
            <person name="Liu C.-X."/>
            <person name="Yuan Q.-P."/>
            <person name="Li Z.-J."/>
        </authorList>
    </citation>
    <scope>NUCLEOTIDE SEQUENCE [LARGE SCALE GENOMIC DNA]</scope>
    <source>
        <strain evidence="2 3">JCM17730</strain>
    </source>
</reference>
<protein>
    <submittedName>
        <fullName evidence="2">DUF1513 domain-containing protein</fullName>
    </submittedName>
</protein>
<name>A0A5P1R7J0_9GAMM</name>
<evidence type="ECO:0000256" key="1">
    <source>
        <dbReference type="SAM" id="SignalP"/>
    </source>
</evidence>
<dbReference type="OrthoDB" id="5624218at2"/>
<dbReference type="EMBL" id="CP043869">
    <property type="protein sequence ID" value="QEQ95252.1"/>
    <property type="molecule type" value="Genomic_DNA"/>
</dbReference>
<feature type="chain" id="PRO_5024895666" evidence="1">
    <location>
        <begin position="28"/>
        <end position="369"/>
    </location>
</feature>
<organism evidence="2 3">
    <name type="scientific">Neptunomonas concharum</name>
    <dbReference type="NCBI Taxonomy" id="1031538"/>
    <lineage>
        <taxon>Bacteria</taxon>
        <taxon>Pseudomonadati</taxon>
        <taxon>Pseudomonadota</taxon>
        <taxon>Gammaproteobacteria</taxon>
        <taxon>Oceanospirillales</taxon>
        <taxon>Oceanospirillaceae</taxon>
        <taxon>Neptunomonas</taxon>
    </lineage>
</organism>
<dbReference type="PIRSF" id="PIRSF028101">
    <property type="entry name" value="UCP028101"/>
    <property type="match status" value="1"/>
</dbReference>
<dbReference type="InterPro" id="IPR015943">
    <property type="entry name" value="WD40/YVTN_repeat-like_dom_sf"/>
</dbReference>